<dbReference type="STRING" id="400772.RR49_00839"/>
<dbReference type="RefSeq" id="WP_045246815.1">
    <property type="nucleotide sequence ID" value="NZ_JYIY01000064.1"/>
</dbReference>
<name>A0A0F0LZ15_9MICO</name>
<feature type="transmembrane region" description="Helical" evidence="2">
    <location>
        <begin position="165"/>
        <end position="189"/>
    </location>
</feature>
<proteinExistence type="predicted"/>
<sequence>MSDPLDDRTELSARRVDPADDRTQVSARRADPVDDRTELSARRADPAGDRTEASARRAAASVAGVQPPVADPPEEATAVSARRVPDDVTAPRVSRRATPPVPGAPDALFPAREGRAPAADSPIYRPRPPAAVFAERAPAPVRPAQHRVDGASVIAARRRAARRRLAVLIIAAAGLAVLGVAVAVLLLVFR</sequence>
<keyword evidence="4" id="KW-1185">Reference proteome</keyword>
<comment type="caution">
    <text evidence="3">The sequence shown here is derived from an EMBL/GenBank/DDBJ whole genome shotgun (WGS) entry which is preliminary data.</text>
</comment>
<reference evidence="3 4" key="1">
    <citation type="submission" date="2015-02" db="EMBL/GenBank/DDBJ databases">
        <title>Draft genome sequences of ten Microbacterium spp. with emphasis on heavy metal contaminated environments.</title>
        <authorList>
            <person name="Corretto E."/>
        </authorList>
    </citation>
    <scope>NUCLEOTIDE SEQUENCE [LARGE SCALE GENOMIC DNA]</scope>
    <source>
        <strain evidence="3 4">DSM 18659</strain>
    </source>
</reference>
<organism evidence="3 4">
    <name type="scientific">Microbacterium ginsengisoli</name>
    <dbReference type="NCBI Taxonomy" id="400772"/>
    <lineage>
        <taxon>Bacteria</taxon>
        <taxon>Bacillati</taxon>
        <taxon>Actinomycetota</taxon>
        <taxon>Actinomycetes</taxon>
        <taxon>Micrococcales</taxon>
        <taxon>Microbacteriaceae</taxon>
        <taxon>Microbacterium</taxon>
    </lineage>
</organism>
<keyword evidence="2" id="KW-0472">Membrane</keyword>
<keyword evidence="2" id="KW-1133">Transmembrane helix</keyword>
<dbReference type="AlphaFoldDB" id="A0A0F0LZ15"/>
<gene>
    <name evidence="3" type="ORF">RR49_00839</name>
</gene>
<dbReference type="PATRIC" id="fig|400772.4.peg.868"/>
<evidence type="ECO:0000313" key="3">
    <source>
        <dbReference type="EMBL" id="KJL38208.1"/>
    </source>
</evidence>
<dbReference type="EMBL" id="JYIY01000064">
    <property type="protein sequence ID" value="KJL38208.1"/>
    <property type="molecule type" value="Genomic_DNA"/>
</dbReference>
<feature type="compositionally biased region" description="Basic and acidic residues" evidence="1">
    <location>
        <begin position="1"/>
        <end position="55"/>
    </location>
</feature>
<protein>
    <submittedName>
        <fullName evidence="3">Uncharacterized protein</fullName>
    </submittedName>
</protein>
<dbReference type="Proteomes" id="UP000033451">
    <property type="component" value="Unassembled WGS sequence"/>
</dbReference>
<accession>A0A0F0LZ15</accession>
<evidence type="ECO:0000256" key="1">
    <source>
        <dbReference type="SAM" id="MobiDB-lite"/>
    </source>
</evidence>
<evidence type="ECO:0000256" key="2">
    <source>
        <dbReference type="SAM" id="Phobius"/>
    </source>
</evidence>
<feature type="region of interest" description="Disordered" evidence="1">
    <location>
        <begin position="1"/>
        <end position="110"/>
    </location>
</feature>
<keyword evidence="2" id="KW-0812">Transmembrane</keyword>
<evidence type="ECO:0000313" key="4">
    <source>
        <dbReference type="Proteomes" id="UP000033451"/>
    </source>
</evidence>